<dbReference type="InterPro" id="IPR023577">
    <property type="entry name" value="CYTH_domain"/>
</dbReference>
<protein>
    <submittedName>
        <fullName evidence="2">CYTH domain protein</fullName>
    </submittedName>
</protein>
<dbReference type="AlphaFoldDB" id="A0A6V7R8U6"/>
<evidence type="ECO:0000313" key="3">
    <source>
        <dbReference type="Proteomes" id="UP000588186"/>
    </source>
</evidence>
<sequence>MIETEIEFKNLITNNEFKQIRDSFFIDIAPFYQTNFYIDTDDLQIRNHILMLRIREVEDRFVLTLKVPNDTHVITEYHQIIDEEILKQANIAEFELGADIINVLKERDIDTTALKIQGQLETIRYERTYKNGLLVLDESHYFDEIDYELEYEAKNVSDGKVVFNEILDHFDITRTEEVVKSERFYRKLVERKHG</sequence>
<evidence type="ECO:0000259" key="1">
    <source>
        <dbReference type="PROSITE" id="PS51707"/>
    </source>
</evidence>
<dbReference type="SUPFAM" id="SSF55154">
    <property type="entry name" value="CYTH-like phosphatases"/>
    <property type="match status" value="1"/>
</dbReference>
<feature type="domain" description="CYTH" evidence="1">
    <location>
        <begin position="3"/>
        <end position="191"/>
    </location>
</feature>
<dbReference type="Pfam" id="PF01928">
    <property type="entry name" value="CYTH"/>
    <property type="match status" value="1"/>
</dbReference>
<dbReference type="RefSeq" id="WP_186076782.1">
    <property type="nucleotide sequence ID" value="NZ_CAJEWB010000006.1"/>
</dbReference>
<dbReference type="Gene3D" id="2.40.320.10">
    <property type="entry name" value="Hypothetical Protein Pfu-838710-001"/>
    <property type="match status" value="1"/>
</dbReference>
<dbReference type="Proteomes" id="UP000588186">
    <property type="component" value="Unassembled WGS sequence"/>
</dbReference>
<reference evidence="2 3" key="1">
    <citation type="submission" date="2020-07" db="EMBL/GenBank/DDBJ databases">
        <authorList>
            <person name="Criscuolo A."/>
        </authorList>
    </citation>
    <scope>NUCLEOTIDE SEQUENCE [LARGE SCALE GENOMIC DNA]</scope>
    <source>
        <strain evidence="2">CIP107946</strain>
    </source>
</reference>
<dbReference type="InterPro" id="IPR033469">
    <property type="entry name" value="CYTH-like_dom_sf"/>
</dbReference>
<dbReference type="EMBL" id="CAJEWB010000006">
    <property type="protein sequence ID" value="CAD2073232.1"/>
    <property type="molecule type" value="Genomic_DNA"/>
</dbReference>
<dbReference type="InterPro" id="IPR009195">
    <property type="entry name" value="Uncharacterised_YjbK"/>
</dbReference>
<gene>
    <name evidence="2" type="ORF">JEOPIN946_00616</name>
</gene>
<proteinExistence type="predicted"/>
<dbReference type="CDD" id="cd07762">
    <property type="entry name" value="CYTH-like_Pase_1"/>
    <property type="match status" value="1"/>
</dbReference>
<evidence type="ECO:0000313" key="2">
    <source>
        <dbReference type="EMBL" id="CAD2073232.1"/>
    </source>
</evidence>
<name>A0A6V7R8U6_9BACL</name>
<keyword evidence="3" id="KW-1185">Reference proteome</keyword>
<dbReference type="PROSITE" id="PS51707">
    <property type="entry name" value="CYTH"/>
    <property type="match status" value="1"/>
</dbReference>
<comment type="caution">
    <text evidence="2">The sequence shown here is derived from an EMBL/GenBank/DDBJ whole genome shotgun (WGS) entry which is preliminary data.</text>
</comment>
<organism evidence="2 3">
    <name type="scientific">Phocicoccus pinnipedialis</name>
    <dbReference type="NCBI Taxonomy" id="110845"/>
    <lineage>
        <taxon>Bacteria</taxon>
        <taxon>Bacillati</taxon>
        <taxon>Bacillota</taxon>
        <taxon>Bacilli</taxon>
        <taxon>Bacillales</taxon>
        <taxon>Salinicoccaceae</taxon>
        <taxon>Phocicoccus</taxon>
    </lineage>
</organism>
<dbReference type="PIRSF" id="PIRSF012526">
    <property type="entry name" value="CYTH_UCP012526"/>
    <property type="match status" value="1"/>
</dbReference>
<accession>A0A6V7R8U6</accession>
<dbReference type="SMART" id="SM01118">
    <property type="entry name" value="CYTH"/>
    <property type="match status" value="1"/>
</dbReference>